<feature type="chain" id="PRO_5021294703" evidence="5">
    <location>
        <begin position="19"/>
        <end position="373"/>
    </location>
</feature>
<dbReference type="GO" id="GO:0030313">
    <property type="term" value="C:cell envelope"/>
    <property type="evidence" value="ECO:0007669"/>
    <property type="project" value="UniProtKB-SubCell"/>
</dbReference>
<name>A0A4Y8SEK5_9SPHI</name>
<evidence type="ECO:0000256" key="3">
    <source>
        <dbReference type="ARBA" id="ARBA00023157"/>
    </source>
</evidence>
<dbReference type="InterPro" id="IPR017937">
    <property type="entry name" value="Thioredoxin_CS"/>
</dbReference>
<evidence type="ECO:0000313" key="7">
    <source>
        <dbReference type="EMBL" id="TFF37479.1"/>
    </source>
</evidence>
<feature type="signal peptide" evidence="5">
    <location>
        <begin position="1"/>
        <end position="18"/>
    </location>
</feature>
<keyword evidence="8" id="KW-1185">Reference proteome</keyword>
<dbReference type="InterPro" id="IPR025380">
    <property type="entry name" value="DUF4369"/>
</dbReference>
<dbReference type="PROSITE" id="PS51352">
    <property type="entry name" value="THIOREDOXIN_2"/>
    <property type="match status" value="1"/>
</dbReference>
<dbReference type="Gene3D" id="3.40.30.10">
    <property type="entry name" value="Glutaredoxin"/>
    <property type="match status" value="1"/>
</dbReference>
<comment type="caution">
    <text evidence="7">The sequence shown here is derived from an EMBL/GenBank/DDBJ whole genome shotgun (WGS) entry which is preliminary data.</text>
</comment>
<dbReference type="Pfam" id="PF14289">
    <property type="entry name" value="DUF4369"/>
    <property type="match status" value="1"/>
</dbReference>
<reference evidence="7 8" key="1">
    <citation type="journal article" date="2017" name="Int. J. Syst. Evol. Microbiol.">
        <title>Mucilaginibacterpsychrotolerans sp. nov., isolated from peatlands.</title>
        <authorList>
            <person name="Deng Y."/>
            <person name="Shen L."/>
            <person name="Xu B."/>
            <person name="Liu Y."/>
            <person name="Gu Z."/>
            <person name="Liu H."/>
            <person name="Zhou Y."/>
        </authorList>
    </citation>
    <scope>NUCLEOTIDE SEQUENCE [LARGE SCALE GENOMIC DNA]</scope>
    <source>
        <strain evidence="7 8">NH7-4</strain>
    </source>
</reference>
<dbReference type="SUPFAM" id="SSF52833">
    <property type="entry name" value="Thioredoxin-like"/>
    <property type="match status" value="1"/>
</dbReference>
<dbReference type="GO" id="GO:0016491">
    <property type="term" value="F:oxidoreductase activity"/>
    <property type="evidence" value="ECO:0007669"/>
    <property type="project" value="InterPro"/>
</dbReference>
<evidence type="ECO:0000256" key="2">
    <source>
        <dbReference type="ARBA" id="ARBA00022748"/>
    </source>
</evidence>
<feature type="domain" description="Thioredoxin" evidence="6">
    <location>
        <begin position="233"/>
        <end position="373"/>
    </location>
</feature>
<dbReference type="RefSeq" id="WP_133231018.1">
    <property type="nucleotide sequence ID" value="NZ_SOZE01000010.1"/>
</dbReference>
<evidence type="ECO:0000313" key="8">
    <source>
        <dbReference type="Proteomes" id="UP000297540"/>
    </source>
</evidence>
<dbReference type="Proteomes" id="UP000297540">
    <property type="component" value="Unassembled WGS sequence"/>
</dbReference>
<dbReference type="EMBL" id="SOZE01000010">
    <property type="protein sequence ID" value="TFF37479.1"/>
    <property type="molecule type" value="Genomic_DNA"/>
</dbReference>
<dbReference type="Pfam" id="PF00578">
    <property type="entry name" value="AhpC-TSA"/>
    <property type="match status" value="1"/>
</dbReference>
<evidence type="ECO:0000256" key="4">
    <source>
        <dbReference type="ARBA" id="ARBA00023284"/>
    </source>
</evidence>
<dbReference type="PANTHER" id="PTHR42852:SF6">
    <property type="entry name" value="THIOL:DISULFIDE INTERCHANGE PROTEIN DSBE"/>
    <property type="match status" value="1"/>
</dbReference>
<dbReference type="CDD" id="cd02966">
    <property type="entry name" value="TlpA_like_family"/>
    <property type="match status" value="1"/>
</dbReference>
<dbReference type="InterPro" id="IPR013766">
    <property type="entry name" value="Thioredoxin_domain"/>
</dbReference>
<evidence type="ECO:0000259" key="6">
    <source>
        <dbReference type="PROSITE" id="PS51352"/>
    </source>
</evidence>
<dbReference type="InterPro" id="IPR050553">
    <property type="entry name" value="Thioredoxin_ResA/DsbE_sf"/>
</dbReference>
<keyword evidence="3" id="KW-1015">Disulfide bond</keyword>
<evidence type="ECO:0000256" key="5">
    <source>
        <dbReference type="SAM" id="SignalP"/>
    </source>
</evidence>
<sequence>MKKIILSLLLLVPFAALAQAPFTIKGTGDGFKNGDKIYLIYKVEGKSKLDSVLVNNHTFGFTGRINGIASASLYQNENPMQIEVAYNSIGFYIEPGGILFTTNDSLKHADISGTKTNRDLMTISADLKTLQNKYRKIMLDFEALKPEQQKDINEVADFRKKRQIVLAEMEPVKFGFITTHPDSYISLVTVIDLMRSAAPIQQVAAAYASLTPEVKATPLGKKTATDITGQVRSSVNLMAPDFTLADTKGKMIKLADYKGKYVLIDFWASWCLPCRAENPNIILAYNKFKNKDFTVLGISLDNEQTKKAWIKAIKDDGLTWTQVSDLKGWKNEVAVLYGVTSIPANVLIDPTGKIIARDIKDKVLLDKLGELFK</sequence>
<dbReference type="InterPro" id="IPR036249">
    <property type="entry name" value="Thioredoxin-like_sf"/>
</dbReference>
<dbReference type="InterPro" id="IPR000866">
    <property type="entry name" value="AhpC/TSA"/>
</dbReference>
<keyword evidence="2" id="KW-0201">Cytochrome c-type biogenesis</keyword>
<keyword evidence="4" id="KW-0676">Redox-active center</keyword>
<keyword evidence="5" id="KW-0732">Signal</keyword>
<accession>A0A4Y8SEK5</accession>
<dbReference type="GO" id="GO:0017004">
    <property type="term" value="P:cytochrome complex assembly"/>
    <property type="evidence" value="ECO:0007669"/>
    <property type="project" value="UniProtKB-KW"/>
</dbReference>
<dbReference type="OrthoDB" id="1069091at2"/>
<evidence type="ECO:0000256" key="1">
    <source>
        <dbReference type="ARBA" id="ARBA00004196"/>
    </source>
</evidence>
<comment type="subcellular location">
    <subcellularLocation>
        <location evidence="1">Cell envelope</location>
    </subcellularLocation>
</comment>
<proteinExistence type="predicted"/>
<dbReference type="GO" id="GO:0016209">
    <property type="term" value="F:antioxidant activity"/>
    <property type="evidence" value="ECO:0007669"/>
    <property type="project" value="InterPro"/>
</dbReference>
<organism evidence="7 8">
    <name type="scientific">Mucilaginibacter psychrotolerans</name>
    <dbReference type="NCBI Taxonomy" id="1524096"/>
    <lineage>
        <taxon>Bacteria</taxon>
        <taxon>Pseudomonadati</taxon>
        <taxon>Bacteroidota</taxon>
        <taxon>Sphingobacteriia</taxon>
        <taxon>Sphingobacteriales</taxon>
        <taxon>Sphingobacteriaceae</taxon>
        <taxon>Mucilaginibacter</taxon>
    </lineage>
</organism>
<protein>
    <submittedName>
        <fullName evidence="7">AhpC/TSA family protein</fullName>
    </submittedName>
</protein>
<dbReference type="AlphaFoldDB" id="A0A4Y8SEK5"/>
<gene>
    <name evidence="7" type="ORF">E2R66_11780</name>
</gene>
<dbReference type="PANTHER" id="PTHR42852">
    <property type="entry name" value="THIOL:DISULFIDE INTERCHANGE PROTEIN DSBE"/>
    <property type="match status" value="1"/>
</dbReference>
<dbReference type="PROSITE" id="PS00194">
    <property type="entry name" value="THIOREDOXIN_1"/>
    <property type="match status" value="1"/>
</dbReference>